<dbReference type="Gene3D" id="3.30.160.60">
    <property type="entry name" value="Classic Zinc Finger"/>
    <property type="match status" value="1"/>
</dbReference>
<dbReference type="SUPFAM" id="SSF52540">
    <property type="entry name" value="P-loop containing nucleoside triphosphate hydrolases"/>
    <property type="match status" value="2"/>
</dbReference>
<sequence length="438" mass="50747">QGQFDLKTKSMIKRMTTLHSIHKDIIIVVLGSTATGKSKLGIELAKVFNGEIISADSMQVYKGLDVVTNKVTANEMEEIPHHMIDIISPPLEFSVVQFRNKALSIIDNIVKQKKVPIIVGGTNYYVESLLWNFSLEQTCDQEGNNEEQLNEADLKFQEKYNEYTDEALFNTLKIVDPERAEQLHPNNKRKVLRSLEVFEKSGKKHSELLKLQKTEDGSSQWSGPMRFPNSIVFWLTCEQKILERRISERVDKMVDKGLVNEIRLFYEAYKSAFDQLDLHHKPLYEESIFQAIGFKEFQNLLKYEGNDSDIKFQLLSSSLDALKRVTIRYSKKQKTWIKNRFLTRPNSSSPNIFELDATDLNRWNDNVLAKALSICASIFKNEEILFKPLEKILPQKNVLAKHICNICDNRVIIGDEVWQKHLHSRKHKKKVKSYNKLT</sequence>
<feature type="non-terminal residue" evidence="6">
    <location>
        <position position="1"/>
    </location>
</feature>
<dbReference type="InterPro" id="IPR039657">
    <property type="entry name" value="Dimethylallyltransferase"/>
</dbReference>
<dbReference type="HAMAP" id="MF_00185">
    <property type="entry name" value="IPP_trans"/>
    <property type="match status" value="1"/>
</dbReference>
<evidence type="ECO:0000256" key="1">
    <source>
        <dbReference type="ARBA" id="ARBA00005842"/>
    </source>
</evidence>
<dbReference type="AlphaFoldDB" id="T2M5Q4"/>
<dbReference type="Pfam" id="PF01715">
    <property type="entry name" value="IPPT"/>
    <property type="match status" value="1"/>
</dbReference>
<gene>
    <name evidence="6" type="primary">TRIT1</name>
</gene>
<reference evidence="6" key="1">
    <citation type="journal article" date="2013" name="Genome Biol. Evol.">
        <title>Punctuated emergences of genetic and phenotypic innovations in eumetazoan, bilaterian, euteleostome, and hominidae ancestors.</title>
        <authorList>
            <person name="Wenger Y."/>
            <person name="Galliot B."/>
        </authorList>
    </citation>
    <scope>NUCLEOTIDE SEQUENCE</scope>
    <source>
        <tissue evidence="6">Whole animals</tissue>
    </source>
</reference>
<name>T2M5Q4_HYDVU</name>
<dbReference type="InterPro" id="IPR018022">
    <property type="entry name" value="IPT"/>
</dbReference>
<keyword evidence="3 5" id="KW-0547">Nucleotide-binding</keyword>
<accession>T2M5Q4</accession>
<dbReference type="EMBL" id="HAAD01001164">
    <property type="protein sequence ID" value="CDG67396.1"/>
    <property type="molecule type" value="mRNA"/>
</dbReference>
<dbReference type="NCBIfam" id="TIGR00174">
    <property type="entry name" value="miaA"/>
    <property type="match status" value="1"/>
</dbReference>
<protein>
    <submittedName>
        <fullName evidence="6">tRNA dimethylallyltransferase,mitochondrial</fullName>
    </submittedName>
</protein>
<comment type="similarity">
    <text evidence="1 5">Belongs to the IPP transferase family.</text>
</comment>
<dbReference type="GO" id="GO:0005524">
    <property type="term" value="F:ATP binding"/>
    <property type="evidence" value="ECO:0007669"/>
    <property type="project" value="UniProtKB-KW"/>
</dbReference>
<dbReference type="GO" id="GO:0006400">
    <property type="term" value="P:tRNA modification"/>
    <property type="evidence" value="ECO:0007669"/>
    <property type="project" value="TreeGrafter"/>
</dbReference>
<dbReference type="Gene3D" id="3.40.50.300">
    <property type="entry name" value="P-loop containing nucleotide triphosphate hydrolases"/>
    <property type="match status" value="1"/>
</dbReference>
<keyword evidence="2 5" id="KW-0808">Transferase</keyword>
<evidence type="ECO:0000256" key="3">
    <source>
        <dbReference type="ARBA" id="ARBA00022741"/>
    </source>
</evidence>
<organism evidence="6">
    <name type="scientific">Hydra vulgaris</name>
    <name type="common">Hydra</name>
    <name type="synonym">Hydra attenuata</name>
    <dbReference type="NCBI Taxonomy" id="6087"/>
    <lineage>
        <taxon>Eukaryota</taxon>
        <taxon>Metazoa</taxon>
        <taxon>Cnidaria</taxon>
        <taxon>Hydrozoa</taxon>
        <taxon>Hydroidolina</taxon>
        <taxon>Anthoathecata</taxon>
        <taxon>Aplanulata</taxon>
        <taxon>Hydridae</taxon>
        <taxon>Hydra</taxon>
    </lineage>
</organism>
<dbReference type="PANTHER" id="PTHR11088:SF89">
    <property type="entry name" value="TRNA DIMETHYLALLYLTRANSFERASE"/>
    <property type="match status" value="1"/>
</dbReference>
<evidence type="ECO:0000256" key="5">
    <source>
        <dbReference type="RuleBase" id="RU003785"/>
    </source>
</evidence>
<dbReference type="GO" id="GO:0005739">
    <property type="term" value="C:mitochondrion"/>
    <property type="evidence" value="ECO:0007669"/>
    <property type="project" value="TreeGrafter"/>
</dbReference>
<dbReference type="PANTHER" id="PTHR11088">
    <property type="entry name" value="TRNA DIMETHYLALLYLTRANSFERASE"/>
    <property type="match status" value="1"/>
</dbReference>
<dbReference type="Gene3D" id="1.10.20.140">
    <property type="match status" value="1"/>
</dbReference>
<evidence type="ECO:0000256" key="4">
    <source>
        <dbReference type="ARBA" id="ARBA00022840"/>
    </source>
</evidence>
<proteinExistence type="evidence at transcript level"/>
<dbReference type="OrthoDB" id="775260at2759"/>
<evidence type="ECO:0000313" key="6">
    <source>
        <dbReference type="EMBL" id="CDG67396.1"/>
    </source>
</evidence>
<evidence type="ECO:0000256" key="2">
    <source>
        <dbReference type="ARBA" id="ARBA00022679"/>
    </source>
</evidence>
<dbReference type="InterPro" id="IPR027417">
    <property type="entry name" value="P-loop_NTPase"/>
</dbReference>
<dbReference type="GO" id="GO:0052381">
    <property type="term" value="F:tRNA dimethylallyltransferase activity"/>
    <property type="evidence" value="ECO:0007669"/>
    <property type="project" value="InterPro"/>
</dbReference>
<keyword evidence="4 5" id="KW-0067">ATP-binding</keyword>